<evidence type="ECO:0000313" key="2">
    <source>
        <dbReference type="Proteomes" id="UP000663929"/>
    </source>
</evidence>
<sequence length="311" mass="34959">MQDATIENVRPLLASQHADGSTVQCIFRCPVSGDTFEASGQMIRSPESTNSVQSSMKRGLKYGMGRALNRVMRNVFGYNPLANIATDAARQAVNNVKTYSDFTENERNEAILRAFHKVAHRFVWDPKRSAWVSRSSHDQMATEFEKRLQRHPITDKFDAEVLARILVEMSNVDGTMSEEEKALLADFLPPHLSLNEMLAKPSLSEAELLETSAGPVRENMIMLAWAMLFADYSVDPAEMRFLKGLASKMGLGTGAEDSMKEHAQEFTLVQLWESVFEGEMTREQAFAKSDGLGVERLTAERLEIRYRKARG</sequence>
<reference evidence="1" key="1">
    <citation type="submission" date="2021-03" db="EMBL/GenBank/DDBJ databases">
        <title>Acanthopleuribacteraceae sp. M133.</title>
        <authorList>
            <person name="Wang G."/>
        </authorList>
    </citation>
    <scope>NUCLEOTIDE SEQUENCE</scope>
    <source>
        <strain evidence="1">M133</strain>
    </source>
</reference>
<dbReference type="AlphaFoldDB" id="A0A8A4TUK4"/>
<protein>
    <submittedName>
        <fullName evidence="1">TerB family tellurite resistance protein</fullName>
    </submittedName>
</protein>
<dbReference type="RefSeq" id="WP_237382915.1">
    <property type="nucleotide sequence ID" value="NZ_CP071793.1"/>
</dbReference>
<dbReference type="EMBL" id="CP071793">
    <property type="protein sequence ID" value="QTD52814.1"/>
    <property type="molecule type" value="Genomic_DNA"/>
</dbReference>
<proteinExistence type="predicted"/>
<dbReference type="Gene3D" id="1.10.3680.10">
    <property type="entry name" value="TerB-like"/>
    <property type="match status" value="1"/>
</dbReference>
<evidence type="ECO:0000313" key="1">
    <source>
        <dbReference type="EMBL" id="QTD52814.1"/>
    </source>
</evidence>
<dbReference type="SUPFAM" id="SSF158682">
    <property type="entry name" value="TerB-like"/>
    <property type="match status" value="1"/>
</dbReference>
<accession>A0A8A4TUK4</accession>
<gene>
    <name evidence="1" type="ORF">J3U87_10085</name>
</gene>
<dbReference type="Proteomes" id="UP000663929">
    <property type="component" value="Chromosome"/>
</dbReference>
<keyword evidence="2" id="KW-1185">Reference proteome</keyword>
<name>A0A8A4TUK4_SULCO</name>
<dbReference type="KEGG" id="scor:J3U87_10085"/>
<dbReference type="CDD" id="cd07177">
    <property type="entry name" value="terB_like"/>
    <property type="match status" value="1"/>
</dbReference>
<organism evidence="1 2">
    <name type="scientific">Sulfidibacter corallicola</name>
    <dbReference type="NCBI Taxonomy" id="2818388"/>
    <lineage>
        <taxon>Bacteria</taxon>
        <taxon>Pseudomonadati</taxon>
        <taxon>Acidobacteriota</taxon>
        <taxon>Holophagae</taxon>
        <taxon>Acanthopleuribacterales</taxon>
        <taxon>Acanthopleuribacteraceae</taxon>
        <taxon>Sulfidibacter</taxon>
    </lineage>
</organism>
<dbReference type="InterPro" id="IPR029024">
    <property type="entry name" value="TerB-like"/>
</dbReference>